<gene>
    <name evidence="2" type="ORF">Prum_017740</name>
</gene>
<evidence type="ECO:0000313" key="2">
    <source>
        <dbReference type="EMBL" id="GFJ88132.1"/>
    </source>
</evidence>
<comment type="caution">
    <text evidence="2">The sequence shown here is derived from an EMBL/GenBank/DDBJ whole genome shotgun (WGS) entry which is preliminary data.</text>
</comment>
<keyword evidence="1" id="KW-0472">Membrane</keyword>
<dbReference type="Proteomes" id="UP000482960">
    <property type="component" value="Unassembled WGS sequence"/>
</dbReference>
<organism evidence="2 3">
    <name type="scientific">Phytohabitans rumicis</name>
    <dbReference type="NCBI Taxonomy" id="1076125"/>
    <lineage>
        <taxon>Bacteria</taxon>
        <taxon>Bacillati</taxon>
        <taxon>Actinomycetota</taxon>
        <taxon>Actinomycetes</taxon>
        <taxon>Micromonosporales</taxon>
        <taxon>Micromonosporaceae</taxon>
    </lineage>
</organism>
<reference evidence="2 3" key="1">
    <citation type="submission" date="2020-03" db="EMBL/GenBank/DDBJ databases">
        <title>Whole genome shotgun sequence of Phytohabitans rumicis NBRC 108638.</title>
        <authorList>
            <person name="Komaki H."/>
            <person name="Tamura T."/>
        </authorList>
    </citation>
    <scope>NUCLEOTIDE SEQUENCE [LARGE SCALE GENOMIC DNA]</scope>
    <source>
        <strain evidence="2 3">NBRC 108638</strain>
    </source>
</reference>
<dbReference type="RefSeq" id="WP_173075368.1">
    <property type="nucleotide sequence ID" value="NZ_BAABJB010000006.1"/>
</dbReference>
<name>A0A6V8KSM0_9ACTN</name>
<evidence type="ECO:0000313" key="3">
    <source>
        <dbReference type="Proteomes" id="UP000482960"/>
    </source>
</evidence>
<keyword evidence="3" id="KW-1185">Reference proteome</keyword>
<dbReference type="EMBL" id="BLPG01000001">
    <property type="protein sequence ID" value="GFJ88132.1"/>
    <property type="molecule type" value="Genomic_DNA"/>
</dbReference>
<accession>A0A6V8KSM0</accession>
<reference evidence="2 3" key="2">
    <citation type="submission" date="2020-03" db="EMBL/GenBank/DDBJ databases">
        <authorList>
            <person name="Ichikawa N."/>
            <person name="Kimura A."/>
            <person name="Kitahashi Y."/>
            <person name="Uohara A."/>
        </authorList>
    </citation>
    <scope>NUCLEOTIDE SEQUENCE [LARGE SCALE GENOMIC DNA]</scope>
    <source>
        <strain evidence="2 3">NBRC 108638</strain>
    </source>
</reference>
<proteinExistence type="predicted"/>
<keyword evidence="1" id="KW-1133">Transmembrane helix</keyword>
<protein>
    <submittedName>
        <fullName evidence="2">Uncharacterized protein</fullName>
    </submittedName>
</protein>
<keyword evidence="1" id="KW-0812">Transmembrane</keyword>
<feature type="transmembrane region" description="Helical" evidence="1">
    <location>
        <begin position="20"/>
        <end position="39"/>
    </location>
</feature>
<evidence type="ECO:0000256" key="1">
    <source>
        <dbReference type="SAM" id="Phobius"/>
    </source>
</evidence>
<sequence length="47" mass="5013">MDALYVAAVHAAEDRSWFDIPAVRVVGAILGALLLLAAIRSMFGKGR</sequence>
<dbReference type="AlphaFoldDB" id="A0A6V8KSM0"/>